<reference evidence="3 4" key="1">
    <citation type="journal article" date="2019" name="Int. J. Syst. Evol. Microbiol.">
        <title>The Global Catalogue of Microorganisms (GCM) 10K type strain sequencing project: providing services to taxonomists for standard genome sequencing and annotation.</title>
        <authorList>
            <consortium name="The Broad Institute Genomics Platform"/>
            <consortium name="The Broad Institute Genome Sequencing Center for Infectious Disease"/>
            <person name="Wu L."/>
            <person name="Ma J."/>
        </authorList>
    </citation>
    <scope>NUCLEOTIDE SEQUENCE [LARGE SCALE GENOMIC DNA]</scope>
    <source>
        <strain evidence="3 4">YIM 94188</strain>
    </source>
</reference>
<dbReference type="GO" id="GO:0016757">
    <property type="term" value="F:glycosyltransferase activity"/>
    <property type="evidence" value="ECO:0007669"/>
    <property type="project" value="UniProtKB-KW"/>
</dbReference>
<evidence type="ECO:0000313" key="3">
    <source>
        <dbReference type="EMBL" id="MFC6824417.1"/>
    </source>
</evidence>
<evidence type="ECO:0000259" key="2">
    <source>
        <dbReference type="Pfam" id="PF13439"/>
    </source>
</evidence>
<feature type="domain" description="Glycosyl transferase family 1" evidence="1">
    <location>
        <begin position="196"/>
        <end position="348"/>
    </location>
</feature>
<dbReference type="Pfam" id="PF13439">
    <property type="entry name" value="Glyco_transf_4"/>
    <property type="match status" value="1"/>
</dbReference>
<dbReference type="InterPro" id="IPR001296">
    <property type="entry name" value="Glyco_trans_1"/>
</dbReference>
<evidence type="ECO:0000259" key="1">
    <source>
        <dbReference type="Pfam" id="PF00534"/>
    </source>
</evidence>
<dbReference type="InterPro" id="IPR028098">
    <property type="entry name" value="Glyco_trans_4-like_N"/>
</dbReference>
<dbReference type="Proteomes" id="UP001596408">
    <property type="component" value="Unassembled WGS sequence"/>
</dbReference>
<dbReference type="PANTHER" id="PTHR45919:SF1">
    <property type="entry name" value="GDP-MAN:MAN(3)GLCNAC(2)-PP-DOL ALPHA-1,2-MANNOSYLTRANSFERASE"/>
    <property type="match status" value="1"/>
</dbReference>
<dbReference type="Pfam" id="PF00534">
    <property type="entry name" value="Glycos_transf_1"/>
    <property type="match status" value="1"/>
</dbReference>
<dbReference type="RefSeq" id="WP_379693312.1">
    <property type="nucleotide sequence ID" value="NZ_JBHSXH010000009.1"/>
</dbReference>
<dbReference type="PANTHER" id="PTHR45919">
    <property type="entry name" value="GDP-MAN:MAN(3)GLCNAC(2)-PP-DOL ALPHA-1,2-MANNOSYLTRANSFERASE"/>
    <property type="match status" value="1"/>
</dbReference>
<gene>
    <name evidence="3" type="ORF">ACFQEV_05320</name>
</gene>
<dbReference type="AlphaFoldDB" id="A0ABD5U120"/>
<dbReference type="Gene3D" id="3.40.50.2000">
    <property type="entry name" value="Glycogen Phosphorylase B"/>
    <property type="match status" value="2"/>
</dbReference>
<comment type="caution">
    <text evidence="3">The sequence shown here is derived from an EMBL/GenBank/DDBJ whole genome shotgun (WGS) entry which is preliminary data.</text>
</comment>
<keyword evidence="3" id="KW-0328">Glycosyltransferase</keyword>
<dbReference type="EC" id="2.4.-.-" evidence="3"/>
<dbReference type="EMBL" id="JBHSXH010000009">
    <property type="protein sequence ID" value="MFC6824417.1"/>
    <property type="molecule type" value="Genomic_DNA"/>
</dbReference>
<dbReference type="InterPro" id="IPR038013">
    <property type="entry name" value="ALG11"/>
</dbReference>
<accession>A0ABD5U120</accession>
<keyword evidence="4" id="KW-1185">Reference proteome</keyword>
<dbReference type="SUPFAM" id="SSF53756">
    <property type="entry name" value="UDP-Glycosyltransferase/glycogen phosphorylase"/>
    <property type="match status" value="1"/>
</dbReference>
<proteinExistence type="predicted"/>
<sequence>MSRIAVAHTDLTAKGGGEGVCMNVLAALEGRHDVTLLTLTSPDIDALNRYFDTDVGDVTVRRPPVVESLLERTDLPLYNLENAFLSRFVDSRADEFDLVISTDNEISPSIPAIQYVHTPRFGRLVTSKRVGEDSFVDHLYDRLAYRVGGFDAEEIRNSRLLTNSRWMANIVQDVYGVRPEVVYPPVDTSGFDPAPWEEREDGFVTVGRITSYKNVKDAVRIVDGVRERGHDVHHHVVGPPTEEAYAAEVKEMADDREYVTVEGEMPREELEAMLSTHKWGLHAKRHEHFGMAVAELVAAGTVAFVPDNGGQQDIVEGRDELMYRTTEEAVEKVHRILSDDDLREEVRQTPDTIEERFGRDRFREEVRALAAEELDGRA</sequence>
<keyword evidence="3" id="KW-0808">Transferase</keyword>
<organism evidence="3 4">
    <name type="scientific">Halopelagius fulvigenes</name>
    <dbReference type="NCBI Taxonomy" id="1198324"/>
    <lineage>
        <taxon>Archaea</taxon>
        <taxon>Methanobacteriati</taxon>
        <taxon>Methanobacteriota</taxon>
        <taxon>Stenosarchaea group</taxon>
        <taxon>Halobacteria</taxon>
        <taxon>Halobacteriales</taxon>
        <taxon>Haloferacaceae</taxon>
    </lineage>
</organism>
<dbReference type="CDD" id="cd03801">
    <property type="entry name" value="GT4_PimA-like"/>
    <property type="match status" value="1"/>
</dbReference>
<protein>
    <submittedName>
        <fullName evidence="3">Glycosyltransferase family 4 protein</fullName>
        <ecNumber evidence="3">2.4.-.-</ecNumber>
    </submittedName>
</protein>
<evidence type="ECO:0000313" key="4">
    <source>
        <dbReference type="Proteomes" id="UP001596408"/>
    </source>
</evidence>
<name>A0ABD5U120_9EURY</name>
<feature type="domain" description="Glycosyltransferase subfamily 4-like N-terminal" evidence="2">
    <location>
        <begin position="15"/>
        <end position="189"/>
    </location>
</feature>